<dbReference type="AlphaFoldDB" id="U4R4S0"/>
<accession>U4R4S0</accession>
<evidence type="ECO:0000313" key="1">
    <source>
        <dbReference type="EMBL" id="EPR13030.1"/>
    </source>
</evidence>
<dbReference type="PATRIC" id="fig|1330534.3.peg.1373"/>
<name>U4R4S0_9FIRM</name>
<reference evidence="1 2" key="1">
    <citation type="journal article" date="2013" name="Genome Announc.">
        <title>Draft Genome Sequence of the Cellulolytic Bacterium Clostridium papyrosolvens C7 (ATCC 700395).</title>
        <authorList>
            <person name="Zepeda V."/>
            <person name="Dassa B."/>
            <person name="Borovok I."/>
            <person name="Lamed R."/>
            <person name="Bayer E.A."/>
            <person name="Cate J.H."/>
        </authorList>
    </citation>
    <scope>NUCLEOTIDE SEQUENCE [LARGE SCALE GENOMIC DNA]</scope>
    <source>
        <strain evidence="1 2">C7</strain>
    </source>
</reference>
<dbReference type="EMBL" id="ATAY01000022">
    <property type="protein sequence ID" value="EPR13030.1"/>
    <property type="molecule type" value="Genomic_DNA"/>
</dbReference>
<organism evidence="1 2">
    <name type="scientific">Ruminiclostridium papyrosolvens C7</name>
    <dbReference type="NCBI Taxonomy" id="1330534"/>
    <lineage>
        <taxon>Bacteria</taxon>
        <taxon>Bacillati</taxon>
        <taxon>Bacillota</taxon>
        <taxon>Clostridia</taxon>
        <taxon>Eubacteriales</taxon>
        <taxon>Oscillospiraceae</taxon>
        <taxon>Ruminiclostridium</taxon>
    </lineage>
</organism>
<dbReference type="RefSeq" id="WP_020814938.1">
    <property type="nucleotide sequence ID" value="NZ_ATAY01000022.1"/>
</dbReference>
<dbReference type="OrthoDB" id="1143238at2"/>
<dbReference type="Proteomes" id="UP000016860">
    <property type="component" value="Unassembled WGS sequence"/>
</dbReference>
<protein>
    <submittedName>
        <fullName evidence="1">Uncharacterized protein</fullName>
    </submittedName>
</protein>
<evidence type="ECO:0000313" key="2">
    <source>
        <dbReference type="Proteomes" id="UP000016860"/>
    </source>
</evidence>
<gene>
    <name evidence="1" type="ORF">L323_06845</name>
</gene>
<dbReference type="STRING" id="1330534.L323_06845"/>
<proteinExistence type="predicted"/>
<sequence length="322" mass="34951">MQKNEKTDKNIEVASGRGNKSFQNIVKKAVSKTTKEDETVKTAVLTSQKEITQLKKFCALVDNAIDKKSSTAVQNAIKGLEAAIKLANGVLLLNNVTAKNVTTSQNKITMANINTALSGVILSAEKALEKSKGLLAGIKSFEDFLKKLADHESGGDYKVVNGLGYLGKYQMGELALADAGFYYEKVEKGAYRVDGDNNFEGMWSDLAKKYNVFSKKDFLNNEEAQETAFLAFLAKVWGYIKPYKKHIGETKCGVYITASGLLAGAHLLGTQGVAQLFGGKKVYPEDKNGVPVDGNKTPITVYIKDMGGHDLTPLLGYNPDKS</sequence>
<comment type="caution">
    <text evidence="1">The sequence shown here is derived from an EMBL/GenBank/DDBJ whole genome shotgun (WGS) entry which is preliminary data.</text>
</comment>